<dbReference type="Gene3D" id="3.40.50.150">
    <property type="entry name" value="Vaccinia Virus protein VP39"/>
    <property type="match status" value="1"/>
</dbReference>
<dbReference type="InterPro" id="IPR029063">
    <property type="entry name" value="SAM-dependent_MTases_sf"/>
</dbReference>
<accession>A0A7Y4NIF9</accession>
<dbReference type="AlphaFoldDB" id="A0A7Y4NIF9"/>
<feature type="region of interest" description="Disordered" evidence="1">
    <location>
        <begin position="1"/>
        <end position="35"/>
    </location>
</feature>
<name>A0A7Y4NIF9_9BACT</name>
<evidence type="ECO:0000313" key="2">
    <source>
        <dbReference type="EMBL" id="NOK15084.1"/>
    </source>
</evidence>
<dbReference type="GO" id="GO:0008168">
    <property type="term" value="F:methyltransferase activity"/>
    <property type="evidence" value="ECO:0007669"/>
    <property type="project" value="UniProtKB-KW"/>
</dbReference>
<dbReference type="EMBL" id="JABFJW010000631">
    <property type="protein sequence ID" value="NOK15084.1"/>
    <property type="molecule type" value="Genomic_DNA"/>
</dbReference>
<evidence type="ECO:0000256" key="1">
    <source>
        <dbReference type="SAM" id="MobiDB-lite"/>
    </source>
</evidence>
<reference evidence="2 3" key="1">
    <citation type="submission" date="2020-05" db="EMBL/GenBank/DDBJ databases">
        <authorList>
            <person name="Whitworth D."/>
        </authorList>
    </citation>
    <scope>NUCLEOTIDE SEQUENCE [LARGE SCALE GENOMIC DNA]</scope>
    <source>
        <strain evidence="2 3">CA046A</strain>
    </source>
</reference>
<keyword evidence="2" id="KW-0808">Transferase</keyword>
<proteinExistence type="predicted"/>
<dbReference type="RefSeq" id="WP_171422106.1">
    <property type="nucleotide sequence ID" value="NZ_JABFJW010000631.1"/>
</dbReference>
<comment type="caution">
    <text evidence="2">The sequence shown here is derived from an EMBL/GenBank/DDBJ whole genome shotgun (WGS) entry which is preliminary data.</text>
</comment>
<dbReference type="CDD" id="cd02440">
    <property type="entry name" value="AdoMet_MTases"/>
    <property type="match status" value="1"/>
</dbReference>
<dbReference type="SUPFAM" id="SSF53335">
    <property type="entry name" value="S-adenosyl-L-methionine-dependent methyltransferases"/>
    <property type="match status" value="1"/>
</dbReference>
<gene>
    <name evidence="2" type="ORF">HNS30_39355</name>
</gene>
<keyword evidence="2" id="KW-0489">Methyltransferase</keyword>
<protein>
    <submittedName>
        <fullName evidence="2">Class I SAM-dependent methyltransferase</fullName>
    </submittedName>
</protein>
<organism evidence="2 3">
    <name type="scientific">Corallococcus exercitus</name>
    <dbReference type="NCBI Taxonomy" id="2316736"/>
    <lineage>
        <taxon>Bacteria</taxon>
        <taxon>Pseudomonadati</taxon>
        <taxon>Myxococcota</taxon>
        <taxon>Myxococcia</taxon>
        <taxon>Myxococcales</taxon>
        <taxon>Cystobacterineae</taxon>
        <taxon>Myxococcaceae</taxon>
        <taxon>Corallococcus</taxon>
    </lineage>
</organism>
<sequence length="319" mass="34627">MKPLSATTAPLSSPLARGRDANEVVAPSSADPSPLTPCDVWTYQEALAARGLVRQGHGPRVYGHTGLVDRLPPPGTPGPELMERLRGSQEALLAELARAMGPFPDGGDVLDAGSVLGGNALYWAQEHRARVTTMVTVPTHLEHVRRFVHEAGMCSRVQPRLCSGEPPRSRECYDAVIAVEHTCAQPRAEWLRGVHARLKPGGLLAVADCFWVRPNAVHPSEDAWRKQLGSVTAFLADAREAGLELEAHDDVSARAVGFWTLSSELLIHEHMACASGEAKNLRAALNAVRAESRREHLWLQQGLLDGGLEYALLVLRREA</sequence>
<dbReference type="Proteomes" id="UP000528460">
    <property type="component" value="Unassembled WGS sequence"/>
</dbReference>
<evidence type="ECO:0000313" key="3">
    <source>
        <dbReference type="Proteomes" id="UP000528460"/>
    </source>
</evidence>
<feature type="compositionally biased region" description="Polar residues" evidence="1">
    <location>
        <begin position="1"/>
        <end position="11"/>
    </location>
</feature>
<dbReference type="GO" id="GO:0032259">
    <property type="term" value="P:methylation"/>
    <property type="evidence" value="ECO:0007669"/>
    <property type="project" value="UniProtKB-KW"/>
</dbReference>